<reference evidence="2 3" key="1">
    <citation type="submission" date="2023-02" db="EMBL/GenBank/DDBJ databases">
        <title>LHISI_Scaffold_Assembly.</title>
        <authorList>
            <person name="Stuart O.P."/>
            <person name="Cleave R."/>
            <person name="Magrath M.J.L."/>
            <person name="Mikheyev A.S."/>
        </authorList>
    </citation>
    <scope>NUCLEOTIDE SEQUENCE [LARGE SCALE GENOMIC DNA]</scope>
    <source>
        <strain evidence="2">Daus_M_001</strain>
        <tissue evidence="2">Leg muscle</tissue>
    </source>
</reference>
<organism evidence="2 3">
    <name type="scientific">Dryococelus australis</name>
    <dbReference type="NCBI Taxonomy" id="614101"/>
    <lineage>
        <taxon>Eukaryota</taxon>
        <taxon>Metazoa</taxon>
        <taxon>Ecdysozoa</taxon>
        <taxon>Arthropoda</taxon>
        <taxon>Hexapoda</taxon>
        <taxon>Insecta</taxon>
        <taxon>Pterygota</taxon>
        <taxon>Neoptera</taxon>
        <taxon>Polyneoptera</taxon>
        <taxon>Phasmatodea</taxon>
        <taxon>Verophasmatodea</taxon>
        <taxon>Anareolatae</taxon>
        <taxon>Phasmatidae</taxon>
        <taxon>Eurycanthinae</taxon>
        <taxon>Dryococelus</taxon>
    </lineage>
</organism>
<protein>
    <submittedName>
        <fullName evidence="2">Uncharacterized protein</fullName>
    </submittedName>
</protein>
<proteinExistence type="predicted"/>
<gene>
    <name evidence="2" type="ORF">PR048_028705</name>
</gene>
<feature type="region of interest" description="Disordered" evidence="1">
    <location>
        <begin position="17"/>
        <end position="49"/>
    </location>
</feature>
<dbReference type="EMBL" id="JARBHB010000013">
    <property type="protein sequence ID" value="KAJ8869710.1"/>
    <property type="molecule type" value="Genomic_DNA"/>
</dbReference>
<sequence length="108" mass="11784">MPTKVYFCQTTSVGLKSNKEASSSGSPNFSEILSTPVKPGSRQKCKKPQKNIRAGNVHTLPPEVEHESSSAEDDPCEVSLVNNALTGITKFMLKQLGRKCLFVGNVFR</sequence>
<accession>A0ABQ9GBA7</accession>
<evidence type="ECO:0000313" key="3">
    <source>
        <dbReference type="Proteomes" id="UP001159363"/>
    </source>
</evidence>
<evidence type="ECO:0000313" key="2">
    <source>
        <dbReference type="EMBL" id="KAJ8869710.1"/>
    </source>
</evidence>
<keyword evidence="3" id="KW-1185">Reference proteome</keyword>
<comment type="caution">
    <text evidence="2">The sequence shown here is derived from an EMBL/GenBank/DDBJ whole genome shotgun (WGS) entry which is preliminary data.</text>
</comment>
<feature type="compositionally biased region" description="Polar residues" evidence="1">
    <location>
        <begin position="17"/>
        <end position="33"/>
    </location>
</feature>
<feature type="non-terminal residue" evidence="2">
    <location>
        <position position="108"/>
    </location>
</feature>
<dbReference type="Proteomes" id="UP001159363">
    <property type="component" value="Chromosome 12"/>
</dbReference>
<name>A0ABQ9GBA7_9NEOP</name>
<evidence type="ECO:0000256" key="1">
    <source>
        <dbReference type="SAM" id="MobiDB-lite"/>
    </source>
</evidence>